<name>A0ABR1G3V9_AURAN</name>
<evidence type="ECO:0000256" key="1">
    <source>
        <dbReference type="SAM" id="MobiDB-lite"/>
    </source>
</evidence>
<gene>
    <name evidence="2" type="ORF">SO694_00124031</name>
</gene>
<comment type="caution">
    <text evidence="2">The sequence shown here is derived from an EMBL/GenBank/DDBJ whole genome shotgun (WGS) entry which is preliminary data.</text>
</comment>
<accession>A0ABR1G3V9</accession>
<protein>
    <submittedName>
        <fullName evidence="2">Cobalamin synthase</fullName>
    </submittedName>
</protein>
<dbReference type="Proteomes" id="UP001363151">
    <property type="component" value="Unassembled WGS sequence"/>
</dbReference>
<feature type="region of interest" description="Disordered" evidence="1">
    <location>
        <begin position="176"/>
        <end position="240"/>
    </location>
</feature>
<evidence type="ECO:0000313" key="2">
    <source>
        <dbReference type="EMBL" id="KAK7247687.1"/>
    </source>
</evidence>
<keyword evidence="3" id="KW-1185">Reference proteome</keyword>
<reference evidence="2 3" key="1">
    <citation type="submission" date="2024-03" db="EMBL/GenBank/DDBJ databases">
        <title>Aureococcus anophagefferens CCMP1851 and Kratosvirus quantuckense: Draft genome of a second virus-susceptible host strain in the model system.</title>
        <authorList>
            <person name="Chase E."/>
            <person name="Truchon A.R."/>
            <person name="Schepens W."/>
            <person name="Wilhelm S.W."/>
        </authorList>
    </citation>
    <scope>NUCLEOTIDE SEQUENCE [LARGE SCALE GENOMIC DNA]</scope>
    <source>
        <strain evidence="2 3">CCMP1851</strain>
    </source>
</reference>
<organism evidence="2 3">
    <name type="scientific">Aureococcus anophagefferens</name>
    <name type="common">Harmful bloom alga</name>
    <dbReference type="NCBI Taxonomy" id="44056"/>
    <lineage>
        <taxon>Eukaryota</taxon>
        <taxon>Sar</taxon>
        <taxon>Stramenopiles</taxon>
        <taxon>Ochrophyta</taxon>
        <taxon>Pelagophyceae</taxon>
        <taxon>Pelagomonadales</taxon>
        <taxon>Pelagomonadaceae</taxon>
        <taxon>Aureococcus</taxon>
    </lineage>
</organism>
<feature type="compositionally biased region" description="Basic and acidic residues" evidence="1">
    <location>
        <begin position="186"/>
        <end position="199"/>
    </location>
</feature>
<evidence type="ECO:0000313" key="3">
    <source>
        <dbReference type="Proteomes" id="UP001363151"/>
    </source>
</evidence>
<sequence>MAALISRTSALRPLLRAAMHRRAFAAPATTVRSEAPLSTTFPAKIEERREVSVLGLPLAAVDVLLAKGGALFDGLDDGVTGVERDAFLELLENEVAMRGVSCDFADLDGLLRERAAPGDEHLARETLDELLAGLKGSIANLKYGAALIADNMTPARVLAVLGALRADGWRVLSSDVYHQPDPPDIGAERRARARADAAARARRPQGAARRGRDQGRARGRRRRRGAADGGVRRGSGRNFMETLREGKRKEAEDKAKMLAAMTPEDRDKFLAAEEAADAHDKLKSKHQRPVAVTIFERF</sequence>
<proteinExistence type="predicted"/>
<dbReference type="EMBL" id="JBBJCI010000129">
    <property type="protein sequence ID" value="KAK7247687.1"/>
    <property type="molecule type" value="Genomic_DNA"/>
</dbReference>